<feature type="compositionally biased region" description="Polar residues" evidence="1">
    <location>
        <begin position="1097"/>
        <end position="1114"/>
    </location>
</feature>
<feature type="compositionally biased region" description="Basic residues" evidence="1">
    <location>
        <begin position="292"/>
        <end position="311"/>
    </location>
</feature>
<feature type="region of interest" description="Disordered" evidence="1">
    <location>
        <begin position="1"/>
        <end position="20"/>
    </location>
</feature>
<feature type="compositionally biased region" description="Polar residues" evidence="1">
    <location>
        <begin position="563"/>
        <end position="575"/>
    </location>
</feature>
<evidence type="ECO:0000256" key="1">
    <source>
        <dbReference type="SAM" id="MobiDB-lite"/>
    </source>
</evidence>
<gene>
    <name evidence="2" type="ORF">BWQ96_10102</name>
</gene>
<feature type="compositionally biased region" description="Low complexity" evidence="1">
    <location>
        <begin position="218"/>
        <end position="228"/>
    </location>
</feature>
<dbReference type="Proteomes" id="UP000247409">
    <property type="component" value="Unassembled WGS sequence"/>
</dbReference>
<feature type="compositionally biased region" description="Polar residues" evidence="1">
    <location>
        <begin position="167"/>
        <end position="177"/>
    </location>
</feature>
<feature type="compositionally biased region" description="Polar residues" evidence="1">
    <location>
        <begin position="1"/>
        <end position="15"/>
    </location>
</feature>
<evidence type="ECO:0000313" key="3">
    <source>
        <dbReference type="Proteomes" id="UP000247409"/>
    </source>
</evidence>
<feature type="region of interest" description="Disordered" evidence="1">
    <location>
        <begin position="163"/>
        <end position="230"/>
    </location>
</feature>
<feature type="compositionally biased region" description="Basic residues" evidence="1">
    <location>
        <begin position="415"/>
        <end position="432"/>
    </location>
</feature>
<name>A0A2V3IDP6_9FLOR</name>
<feature type="region of interest" description="Disordered" evidence="1">
    <location>
        <begin position="1176"/>
        <end position="1252"/>
    </location>
</feature>
<feature type="compositionally biased region" description="Low complexity" evidence="1">
    <location>
        <begin position="361"/>
        <end position="386"/>
    </location>
</feature>
<feature type="compositionally biased region" description="Polar residues" evidence="1">
    <location>
        <begin position="436"/>
        <end position="456"/>
    </location>
</feature>
<keyword evidence="3" id="KW-1185">Reference proteome</keyword>
<evidence type="ECO:0000313" key="2">
    <source>
        <dbReference type="EMBL" id="PXF40194.1"/>
    </source>
</evidence>
<feature type="compositionally biased region" description="Basic and acidic residues" evidence="1">
    <location>
        <begin position="458"/>
        <end position="476"/>
    </location>
</feature>
<feature type="compositionally biased region" description="Low complexity" evidence="1">
    <location>
        <begin position="183"/>
        <end position="200"/>
    </location>
</feature>
<feature type="region of interest" description="Disordered" evidence="1">
    <location>
        <begin position="270"/>
        <end position="386"/>
    </location>
</feature>
<feature type="compositionally biased region" description="Basic and acidic residues" evidence="1">
    <location>
        <begin position="1063"/>
        <end position="1082"/>
    </location>
</feature>
<feature type="compositionally biased region" description="Low complexity" evidence="1">
    <location>
        <begin position="553"/>
        <end position="562"/>
    </location>
</feature>
<dbReference type="EMBL" id="NBIV01000347">
    <property type="protein sequence ID" value="PXF40194.1"/>
    <property type="molecule type" value="Genomic_DNA"/>
</dbReference>
<sequence>MPSSVPSQSEATSTDPYVVYQLRKPNQRGTAVIPRFVPNTHAPAFSPANYRFARVWATDAATPLFNAPRSFEYTPSLGSESSHWSETSSYMSLSTLRTAPSERPPLLHPSHQQPIFLPRTLPNPHPSPPNFNMSPHFHYPTALSQSLDEDAVVDDLLANMHNPHYPTLQNAPSTTSALHAKQPPAHATTHHSSSTTRNTPRPAPHRAHAHPPPPHGTTPPSTHSSHSSQPRQLFASLLPALTRKRRSLWQWLFCSNTTAVSVAVPSIASSYTTRDPSQLPSSNRLPANTHTRQTHLHHTSSSKPPAARKHARTLEKARAHSQPRTSSTRPSRWDFLTNNLLTRDRPRGHTASTTHKRSTRAAKQNAAKRNATKNATTTSTTAVQNSNRIGFQHVLGAHNDQTHTQSVKQKDHRPQRAHHNQQQQHKQHKQHPNRQGPSKSNPARTGKNQTTSSSKSSRVRDAKGVHQRRANEERVKQNRNRANPSRADRPKDNAPQKDRPRARRTTPQSAAGTAARSALKKSNVIENTTAGNAAPHGVMRRVASSDSADPVTSRISSDLSSSTYGKQSVSDSTHSPAPKKKGASVHDMFMPANGIGSDVSSQVSGGMGKVSPVPYPNYQSTAMPVSSKAPLFNTNSNVQQVPSSLRPPLPRFPNLSAQNGPLLKEPKQAPGFIPPQSISASNPKKGMSMASGASGLSPALESGNIANQKSLSRSSTGGTISFRGARLESELEMDTASTGLTSLADESVSTQKSVSTRASAYNDQFPFVMEIPTSARALAEQVARDFESNSTTPDNYRNRKPIFQNSAIAFNAVVSPSHASSSSSKRFHSDWSDPHATVIDVFCQCSCSCVYEEECRRTCELIYGRSSSVSSSSRSRQGYHGFTSLPPAIHSNGMRMQSIQMAQNGNSSAGQGSAIQQNIPVMSKREARVQRRLVRANEVDELPDPYVQIPRNANGTSGDAALLSSTNAYAHGHDTWQPTTGAAGLPVLSPATAVPTANQSELSRRAEYSSHVTNRNGQGRVGRTSMNSNQASARKPPGRRPHTAGGLPRHSYDDALQYGTQPRRTECSGEDTAPPRKEENARRRGGSSDGPRHAKSVSGSHSYPRASVTQSMGNSYVVRKSGRPPSSHANMAPAGYRVGSPITDNAVEAHMYNGGDTVRRSWDERMSGSGVRVTRFSGLPPEREKGANGSGIPQIHTDDGLTGSDGVREMRRRDNSNRMRSEGDAVARRRRELSSKENASYARPPLLGMASK</sequence>
<feature type="compositionally biased region" description="Basic and acidic residues" evidence="1">
    <location>
        <begin position="486"/>
        <end position="499"/>
    </location>
</feature>
<feature type="compositionally biased region" description="Basic and acidic residues" evidence="1">
    <location>
        <begin position="1206"/>
        <end position="1235"/>
    </location>
</feature>
<reference evidence="2 3" key="1">
    <citation type="journal article" date="2018" name="Mol. Biol. Evol.">
        <title>Analysis of the draft genome of the red seaweed Gracilariopsis chorda provides insights into genome size evolution in Rhodophyta.</title>
        <authorList>
            <person name="Lee J."/>
            <person name="Yang E.C."/>
            <person name="Graf L."/>
            <person name="Yang J.H."/>
            <person name="Qiu H."/>
            <person name="Zel Zion U."/>
            <person name="Chan C.X."/>
            <person name="Stephens T.G."/>
            <person name="Weber A.P.M."/>
            <person name="Boo G.H."/>
            <person name="Boo S.M."/>
            <person name="Kim K.M."/>
            <person name="Shin Y."/>
            <person name="Jung M."/>
            <person name="Lee S.J."/>
            <person name="Yim H.S."/>
            <person name="Lee J.H."/>
            <person name="Bhattacharya D."/>
            <person name="Yoon H.S."/>
        </authorList>
    </citation>
    <scope>NUCLEOTIDE SEQUENCE [LARGE SCALE GENOMIC DNA]</scope>
    <source>
        <strain evidence="2 3">SKKU-2015</strain>
        <tissue evidence="2">Whole body</tissue>
    </source>
</reference>
<feature type="region of interest" description="Disordered" evidence="1">
    <location>
        <begin position="401"/>
        <end position="583"/>
    </location>
</feature>
<comment type="caution">
    <text evidence="2">The sequence shown here is derived from an EMBL/GenBank/DDBJ whole genome shotgun (WGS) entry which is preliminary data.</text>
</comment>
<feature type="region of interest" description="Disordered" evidence="1">
    <location>
        <begin position="99"/>
        <end position="137"/>
    </location>
</feature>
<feature type="compositionally biased region" description="Polar residues" evidence="1">
    <location>
        <begin position="271"/>
        <end position="291"/>
    </location>
</feature>
<dbReference type="OrthoDB" id="10620610at2759"/>
<organism evidence="2 3">
    <name type="scientific">Gracilariopsis chorda</name>
    <dbReference type="NCBI Taxonomy" id="448386"/>
    <lineage>
        <taxon>Eukaryota</taxon>
        <taxon>Rhodophyta</taxon>
        <taxon>Florideophyceae</taxon>
        <taxon>Rhodymeniophycidae</taxon>
        <taxon>Gracilariales</taxon>
        <taxon>Gracilariaceae</taxon>
        <taxon>Gracilariopsis</taxon>
    </lineage>
</organism>
<feature type="region of interest" description="Disordered" evidence="1">
    <location>
        <begin position="994"/>
        <end position="1136"/>
    </location>
</feature>
<accession>A0A2V3IDP6</accession>
<proteinExistence type="predicted"/>
<feature type="compositionally biased region" description="Low complexity" evidence="1">
    <location>
        <begin position="686"/>
        <end position="695"/>
    </location>
</feature>
<feature type="region of interest" description="Disordered" evidence="1">
    <location>
        <begin position="671"/>
        <end position="695"/>
    </location>
</feature>
<dbReference type="AlphaFoldDB" id="A0A2V3IDP6"/>
<protein>
    <submittedName>
        <fullName evidence="2">Uncharacterized protein</fullName>
    </submittedName>
</protein>